<gene>
    <name evidence="1" type="ORF">SapgrDRAFT_0221</name>
</gene>
<dbReference type="Proteomes" id="UP000005113">
    <property type="component" value="Unassembled WGS sequence"/>
</dbReference>
<evidence type="ECO:0000313" key="2">
    <source>
        <dbReference type="Proteomes" id="UP000005113"/>
    </source>
</evidence>
<dbReference type="RefSeq" id="WP_002656569.1">
    <property type="nucleotide sequence ID" value="NZ_JH719942.1"/>
</dbReference>
<evidence type="ECO:0000313" key="1">
    <source>
        <dbReference type="EMBL" id="EJF51974.1"/>
    </source>
</evidence>
<protein>
    <submittedName>
        <fullName evidence="1">Uncharacterized protein</fullName>
    </submittedName>
</protein>
<dbReference type="HOGENOM" id="CLU_1488060_0_0_10"/>
<dbReference type="OrthoDB" id="1357902at2"/>
<dbReference type="AlphaFoldDB" id="J0NWU5"/>
<organism evidence="1 2">
    <name type="scientific">Saprospira grandis DSM 2844</name>
    <dbReference type="NCBI Taxonomy" id="694433"/>
    <lineage>
        <taxon>Bacteria</taxon>
        <taxon>Pseudomonadati</taxon>
        <taxon>Bacteroidota</taxon>
        <taxon>Saprospiria</taxon>
        <taxon>Saprospirales</taxon>
        <taxon>Saprospiraceae</taxon>
        <taxon>Saprospira</taxon>
    </lineage>
</organism>
<accession>J0NWU5</accession>
<name>J0NWU5_9BACT</name>
<dbReference type="EMBL" id="JH719942">
    <property type="protein sequence ID" value="EJF51974.1"/>
    <property type="molecule type" value="Genomic_DNA"/>
</dbReference>
<reference evidence="2" key="1">
    <citation type="journal article" date="2012" name="Stand. Genomic Sci.">
        <title>Permanent draft genome sequence of the gliding predator Saprospira grandis strain Sa g1 (= HR1).</title>
        <authorList>
            <person name="Mavromatis K."/>
            <person name="Chertkov O."/>
            <person name="Lapidus A."/>
            <person name="Nolan M."/>
            <person name="Lucas S."/>
            <person name="Tice H."/>
            <person name="Del Rio T.G."/>
            <person name="Cheng J.F."/>
            <person name="Han C."/>
            <person name="Tapia R."/>
            <person name="Bruce D."/>
            <person name="Goodwin L.A."/>
            <person name="Pitluck S."/>
            <person name="Huntemann M."/>
            <person name="Liolios K."/>
            <person name="Pagani I."/>
            <person name="Ivanova N."/>
            <person name="Mikhailova N."/>
            <person name="Pati A."/>
            <person name="Chen A."/>
            <person name="Palaniappan K."/>
            <person name="Land M."/>
            <person name="Brambilla E.M."/>
            <person name="Rohde M."/>
            <person name="Spring S."/>
            <person name="Goker M."/>
            <person name="Detter J.C."/>
            <person name="Bristow J."/>
            <person name="Eisen J.A."/>
            <person name="Markowitz V."/>
            <person name="Hugenholtz P."/>
            <person name="Kyrpides N.C."/>
            <person name="Klenk H.P."/>
            <person name="Woyke T."/>
        </authorList>
    </citation>
    <scope>NUCLEOTIDE SEQUENCE [LARGE SCALE GENOMIC DNA]</scope>
    <source>
        <strain evidence="2">DSM 2844</strain>
    </source>
</reference>
<sequence>MNKIIAYPRIPALEERKMECLGEDVAVVNQEPYKKWFIKALPSRLEIVRRLILRKELDYSYESLYECFSFLKEHLVKRETTEEENLKLKEELPVYYRDSFEPQKYTILSPTYSIAYDIGIYWGEIMIRKFNKQWSIYEDEEDYQYGYPIIDLESKRHNVVFCPIWAMSIIATKIAQDDSGLAAFKASVKTWDEDFLNA</sequence>
<proteinExistence type="predicted"/>